<dbReference type="EMBL" id="CP053097">
    <property type="protein sequence ID" value="QJR44452.1"/>
    <property type="molecule type" value="Genomic_DNA"/>
</dbReference>
<feature type="domain" description="SecA family profile" evidence="17">
    <location>
        <begin position="1"/>
        <end position="562"/>
    </location>
</feature>
<dbReference type="Pfam" id="PF07517">
    <property type="entry name" value="SecA_DEAD"/>
    <property type="match status" value="1"/>
</dbReference>
<feature type="domain" description="Helicase C-terminal" evidence="16">
    <location>
        <begin position="408"/>
        <end position="575"/>
    </location>
</feature>
<keyword evidence="14" id="KW-0175">Coiled coil</keyword>
<dbReference type="NCBIfam" id="NF006630">
    <property type="entry name" value="PRK09200.1"/>
    <property type="match status" value="1"/>
</dbReference>
<dbReference type="GO" id="GO:0005524">
    <property type="term" value="F:ATP binding"/>
    <property type="evidence" value="ECO:0007669"/>
    <property type="project" value="UniProtKB-UniRule"/>
</dbReference>
<dbReference type="SUPFAM" id="SSF81767">
    <property type="entry name" value="Pre-protein crosslinking domain of SecA"/>
    <property type="match status" value="1"/>
</dbReference>
<proteinExistence type="inferred from homology"/>
<dbReference type="PRINTS" id="PR00906">
    <property type="entry name" value="SECA"/>
</dbReference>
<evidence type="ECO:0000256" key="7">
    <source>
        <dbReference type="ARBA" id="ARBA00022840"/>
    </source>
</evidence>
<keyword evidence="7 12" id="KW-0067">ATP-binding</keyword>
<dbReference type="Pfam" id="PF07516">
    <property type="entry name" value="SecA_SW"/>
    <property type="match status" value="1"/>
</dbReference>
<organism evidence="18 19">
    <name type="scientific">Mycoplasma miroungirhinis</name>
    <dbReference type="NCBI Taxonomy" id="754516"/>
    <lineage>
        <taxon>Bacteria</taxon>
        <taxon>Bacillati</taxon>
        <taxon>Mycoplasmatota</taxon>
        <taxon>Mollicutes</taxon>
        <taxon>Mycoplasmataceae</taxon>
        <taxon>Mycoplasma</taxon>
    </lineage>
</organism>
<dbReference type="PROSITE" id="PS51192">
    <property type="entry name" value="HELICASE_ATP_BIND_1"/>
    <property type="match status" value="1"/>
</dbReference>
<keyword evidence="19" id="KW-1185">Reference proteome</keyword>
<keyword evidence="10 12" id="KW-0811">Translocation</keyword>
<evidence type="ECO:0000256" key="9">
    <source>
        <dbReference type="ARBA" id="ARBA00022967"/>
    </source>
</evidence>
<dbReference type="Gene3D" id="3.90.1440.10">
    <property type="entry name" value="SecA, preprotein cross-linking domain"/>
    <property type="match status" value="1"/>
</dbReference>
<feature type="binding site" evidence="12">
    <location>
        <position position="483"/>
    </location>
    <ligand>
        <name>ATP</name>
        <dbReference type="ChEBI" id="CHEBI:30616"/>
    </ligand>
</feature>
<dbReference type="CDD" id="cd18803">
    <property type="entry name" value="SF2_C_secA"/>
    <property type="match status" value="1"/>
</dbReference>
<keyword evidence="8 12" id="KW-0653">Protein transport</keyword>
<evidence type="ECO:0000256" key="5">
    <source>
        <dbReference type="ARBA" id="ARBA00022490"/>
    </source>
</evidence>
<evidence type="ECO:0000256" key="11">
    <source>
        <dbReference type="ARBA" id="ARBA00023136"/>
    </source>
</evidence>
<evidence type="ECO:0000256" key="13">
    <source>
        <dbReference type="RuleBase" id="RU003874"/>
    </source>
</evidence>
<dbReference type="InterPro" id="IPR014001">
    <property type="entry name" value="Helicase_ATP-bd"/>
</dbReference>
<dbReference type="AlphaFoldDB" id="A0A6M4JHF1"/>
<evidence type="ECO:0000256" key="3">
    <source>
        <dbReference type="ARBA" id="ARBA00022448"/>
    </source>
</evidence>
<dbReference type="InterPro" id="IPR027417">
    <property type="entry name" value="P-loop_NTPase"/>
</dbReference>
<evidence type="ECO:0000313" key="19">
    <source>
        <dbReference type="Proteomes" id="UP000502118"/>
    </source>
</evidence>
<dbReference type="InterPro" id="IPR011116">
    <property type="entry name" value="SecA_Wing/Scaffold"/>
</dbReference>
<dbReference type="InterPro" id="IPR044722">
    <property type="entry name" value="SecA_SF2_C"/>
</dbReference>
<protein>
    <recommendedName>
        <fullName evidence="12 13">Protein translocase subunit SecA</fullName>
        <ecNumber evidence="12">7.4.2.8</ecNumber>
    </recommendedName>
</protein>
<evidence type="ECO:0000313" key="18">
    <source>
        <dbReference type="EMBL" id="QJR44452.1"/>
    </source>
</evidence>
<evidence type="ECO:0000256" key="4">
    <source>
        <dbReference type="ARBA" id="ARBA00022475"/>
    </source>
</evidence>
<keyword evidence="11 12" id="KW-0472">Membrane</keyword>
<dbReference type="PROSITE" id="PS51194">
    <property type="entry name" value="HELICASE_CTER"/>
    <property type="match status" value="1"/>
</dbReference>
<sequence length="842" mass="97056">MNFKSAEMRIAYNTLYEINILEDYVSKLTDSQLKAKTIEFKQRLTKGETTEDIRVEAFAVSREATKRVLGKRPFDVQMLGGVILDLGSVAEMKTGEGKTITSIAPVYLNALTGENVIVSTVNEYLAERDAKEMGEVFNWLGLSVGINKAQMSTELKRQAYNCDITYSIHSELGFDYLRDNMVLAKEEKVQRGLNYILLDEVDSILIDEAKTPLIISGGDNEESPLYTVADLFVRILSEEDYYIDEETKSVYLTDEGISKANTYFNFSNLYNIENSELVHRIQNALRAHKIMKLDVEYIVRDDKIELVDSFTGRIMEGRAYSEGLQQAIQAKERIEIESENKTQATITYQNFFRLFKKLSGMTGTAKTEEKEFIDIYNMRVNVIPTNRPMVRYDDEDVIFVDMHSKYLAIVEEVKKVYERKQPILIGTAQVEDSEILHEYLVKANIPHTVLNAKQNAEEANIISAAGQLGAVTIATNMAGRGTDIKPSPEAKAAGGLYVLGTDKAESRRIDNQLKGRSGRQGDVGYTKFFLSLDDQLILRFGLQDKWKEMFKEYKDQPIEGQAIKKAFLRAQKKIEGFNYDNRKSVLNYDDVIRQQRDLIYQQRDWILEREDMGEIINKMIVSSAKQVVNNDYFVLKNNSFDYLNFAEYLNSNWMRYCDYKFDKAEISKYDKIDLAEFVADKFIEQYEQLRENFIDKYGISSLVISERQIILGVFDNAWQNHINVMDKLRQSSNLVQYSQKNPYQIYTEEGSKRFNELTDRIALESVVNLMNNPEVAKSNNYSSYSDNVESQLKDELEMVNALLQQQFESLDKENINQQDIHKYIDGIKEYFNIDSKASEEKE</sequence>
<evidence type="ECO:0000256" key="8">
    <source>
        <dbReference type="ARBA" id="ARBA00022927"/>
    </source>
</evidence>
<dbReference type="SMART" id="SM00958">
    <property type="entry name" value="SecA_PP_bind"/>
    <property type="match status" value="1"/>
</dbReference>
<dbReference type="FunFam" id="3.40.50.300:FF:000429">
    <property type="entry name" value="Preprotein translocase subunit SecA"/>
    <property type="match status" value="1"/>
</dbReference>
<dbReference type="Proteomes" id="UP000502118">
    <property type="component" value="Chromosome"/>
</dbReference>
<dbReference type="InterPro" id="IPR000185">
    <property type="entry name" value="SecA"/>
</dbReference>
<dbReference type="HAMAP" id="MF_01382">
    <property type="entry name" value="SecA"/>
    <property type="match status" value="1"/>
</dbReference>
<evidence type="ECO:0000256" key="2">
    <source>
        <dbReference type="ARBA" id="ARBA00007650"/>
    </source>
</evidence>
<comment type="function">
    <text evidence="12">Part of the Sec protein translocase complex. Interacts with the SecYEG preprotein conducting channel. Has a central role in coupling the hydrolysis of ATP to the transfer of proteins into and across the cell membrane, serving as an ATP-driven molecular motor driving the stepwise translocation of polypeptide chains across the membrane.</text>
</comment>
<feature type="binding site" evidence="12">
    <location>
        <begin position="95"/>
        <end position="99"/>
    </location>
    <ligand>
        <name>ATP</name>
        <dbReference type="ChEBI" id="CHEBI:30616"/>
    </ligand>
</feature>
<evidence type="ECO:0000259" key="16">
    <source>
        <dbReference type="PROSITE" id="PS51194"/>
    </source>
</evidence>
<gene>
    <name evidence="12 18" type="primary">secA</name>
    <name evidence="18" type="ORF">HLA92_02025</name>
</gene>
<dbReference type="Pfam" id="PF21090">
    <property type="entry name" value="P-loop_SecA"/>
    <property type="match status" value="2"/>
</dbReference>
<evidence type="ECO:0000256" key="6">
    <source>
        <dbReference type="ARBA" id="ARBA00022741"/>
    </source>
</evidence>
<dbReference type="GO" id="GO:0017038">
    <property type="term" value="P:protein import"/>
    <property type="evidence" value="ECO:0007669"/>
    <property type="project" value="InterPro"/>
</dbReference>
<dbReference type="CDD" id="cd17928">
    <property type="entry name" value="DEXDc_SecA"/>
    <property type="match status" value="1"/>
</dbReference>
<dbReference type="GO" id="GO:0006605">
    <property type="term" value="P:protein targeting"/>
    <property type="evidence" value="ECO:0007669"/>
    <property type="project" value="UniProtKB-UniRule"/>
</dbReference>
<feature type="coiled-coil region" evidence="14">
    <location>
        <begin position="785"/>
        <end position="813"/>
    </location>
</feature>
<keyword evidence="9 12" id="KW-1278">Translocase</keyword>
<name>A0A6M4JHF1_9MOLU</name>
<dbReference type="PANTHER" id="PTHR30612">
    <property type="entry name" value="SECA INNER MEMBRANE COMPONENT OF SEC PROTEIN SECRETION SYSTEM"/>
    <property type="match status" value="1"/>
</dbReference>
<reference evidence="18 19" key="1">
    <citation type="submission" date="2020-05" db="EMBL/GenBank/DDBJ databases">
        <title>Novel Mycoplasma species detected in Mirounga angustirostris (northern elephant seal) from the USA.</title>
        <authorList>
            <person name="Volokhov D.V."/>
        </authorList>
    </citation>
    <scope>NUCLEOTIDE SEQUENCE [LARGE SCALE GENOMIC DNA]</scope>
    <source>
        <strain evidence="18 19">Mirounga ES2806-NAS</strain>
    </source>
</reference>
<dbReference type="InterPro" id="IPR036266">
    <property type="entry name" value="SecA_Wing/Scaffold_sf"/>
</dbReference>
<dbReference type="GO" id="GO:0005886">
    <property type="term" value="C:plasma membrane"/>
    <property type="evidence" value="ECO:0007669"/>
    <property type="project" value="UniProtKB-SubCell"/>
</dbReference>
<evidence type="ECO:0000256" key="10">
    <source>
        <dbReference type="ARBA" id="ARBA00023010"/>
    </source>
</evidence>
<dbReference type="InterPro" id="IPR036670">
    <property type="entry name" value="SecA_X-link_sf"/>
</dbReference>
<keyword evidence="4 12" id="KW-1003">Cell membrane</keyword>
<keyword evidence="3 12" id="KW-0813">Transport</keyword>
<dbReference type="SUPFAM" id="SSF81886">
    <property type="entry name" value="Helical scaffold and wing domains of SecA"/>
    <property type="match status" value="1"/>
</dbReference>
<evidence type="ECO:0000259" key="17">
    <source>
        <dbReference type="PROSITE" id="PS51196"/>
    </source>
</evidence>
<feature type="binding site" evidence="12">
    <location>
        <position position="77"/>
    </location>
    <ligand>
        <name>ATP</name>
        <dbReference type="ChEBI" id="CHEBI:30616"/>
    </ligand>
</feature>
<dbReference type="Pfam" id="PF01043">
    <property type="entry name" value="SecA_PP_bind"/>
    <property type="match status" value="1"/>
</dbReference>
<dbReference type="PROSITE" id="PS51196">
    <property type="entry name" value="SECA_MOTOR_DEAD"/>
    <property type="match status" value="1"/>
</dbReference>
<dbReference type="GO" id="GO:0043952">
    <property type="term" value="P:protein transport by the Sec complex"/>
    <property type="evidence" value="ECO:0007669"/>
    <property type="project" value="TreeGrafter"/>
</dbReference>
<evidence type="ECO:0000256" key="1">
    <source>
        <dbReference type="ARBA" id="ARBA00004170"/>
    </source>
</evidence>
<dbReference type="PANTHER" id="PTHR30612:SF0">
    <property type="entry name" value="CHLOROPLAST PROTEIN-TRANSPORTING ATPASE"/>
    <property type="match status" value="1"/>
</dbReference>
<dbReference type="InterPro" id="IPR014018">
    <property type="entry name" value="SecA_motor_DEAD"/>
</dbReference>
<dbReference type="InterPro" id="IPR001650">
    <property type="entry name" value="Helicase_C-like"/>
</dbReference>
<dbReference type="InterPro" id="IPR011115">
    <property type="entry name" value="SecA_DEAD"/>
</dbReference>
<dbReference type="GO" id="GO:0005829">
    <property type="term" value="C:cytosol"/>
    <property type="evidence" value="ECO:0007669"/>
    <property type="project" value="TreeGrafter"/>
</dbReference>
<accession>A0A6M4JHF1</accession>
<dbReference type="NCBIfam" id="TIGR00963">
    <property type="entry name" value="secA"/>
    <property type="match status" value="1"/>
</dbReference>
<dbReference type="GO" id="GO:0008564">
    <property type="term" value="F:protein-exporting ATPase activity"/>
    <property type="evidence" value="ECO:0007669"/>
    <property type="project" value="UniProtKB-EC"/>
</dbReference>
<dbReference type="SMART" id="SM00957">
    <property type="entry name" value="SecA_DEAD"/>
    <property type="match status" value="1"/>
</dbReference>
<dbReference type="InterPro" id="IPR011130">
    <property type="entry name" value="SecA_preprotein_X-link_dom"/>
</dbReference>
<keyword evidence="6 12" id="KW-0547">Nucleotide-binding</keyword>
<keyword evidence="5 12" id="KW-0963">Cytoplasm</keyword>
<evidence type="ECO:0000256" key="14">
    <source>
        <dbReference type="SAM" id="Coils"/>
    </source>
</evidence>
<evidence type="ECO:0000256" key="12">
    <source>
        <dbReference type="HAMAP-Rule" id="MF_01382"/>
    </source>
</evidence>
<evidence type="ECO:0000259" key="15">
    <source>
        <dbReference type="PROSITE" id="PS51192"/>
    </source>
</evidence>
<dbReference type="Gene3D" id="3.40.50.300">
    <property type="entry name" value="P-loop containing nucleotide triphosphate hydrolases"/>
    <property type="match status" value="2"/>
</dbReference>
<dbReference type="Gene3D" id="1.10.3060.10">
    <property type="entry name" value="Helical scaffold and wing domains of SecA"/>
    <property type="match status" value="1"/>
</dbReference>
<comment type="catalytic activity">
    <reaction evidence="12">
        <text>ATP + H2O + cellular proteinSide 1 = ADP + phosphate + cellular proteinSide 2.</text>
        <dbReference type="EC" id="7.4.2.8"/>
    </reaction>
</comment>
<dbReference type="SUPFAM" id="SSF52540">
    <property type="entry name" value="P-loop containing nucleoside triphosphate hydrolases"/>
    <property type="match status" value="2"/>
</dbReference>
<comment type="subunit">
    <text evidence="12">Monomer and homodimer. Part of the essential Sec protein translocation apparatus which comprises SecA, SecYEG and auxiliary proteins SecDF. Other proteins may also be involved.</text>
</comment>
<comment type="subcellular location">
    <subcellularLocation>
        <location evidence="12">Cell membrane</location>
        <topology evidence="12">Peripheral membrane protein</topology>
        <orientation evidence="12">Cytoplasmic side</orientation>
    </subcellularLocation>
    <subcellularLocation>
        <location evidence="12">Cytoplasm</location>
    </subcellularLocation>
    <subcellularLocation>
        <location evidence="1">Membrane</location>
        <topology evidence="1">Peripheral membrane protein</topology>
    </subcellularLocation>
    <text evidence="12">Distribution is 50-50.</text>
</comment>
<feature type="domain" description="Helicase ATP-binding" evidence="15">
    <location>
        <begin position="79"/>
        <end position="237"/>
    </location>
</feature>
<comment type="similarity">
    <text evidence="2 12 13">Belongs to the SecA family.</text>
</comment>
<dbReference type="KEGG" id="mmio:HLA92_02025"/>
<dbReference type="GO" id="GO:0031522">
    <property type="term" value="C:cell envelope Sec protein transport complex"/>
    <property type="evidence" value="ECO:0007669"/>
    <property type="project" value="TreeGrafter"/>
</dbReference>
<dbReference type="EC" id="7.4.2.8" evidence="12"/>
<dbReference type="GO" id="GO:0065002">
    <property type="term" value="P:intracellular protein transmembrane transport"/>
    <property type="evidence" value="ECO:0007669"/>
    <property type="project" value="UniProtKB-UniRule"/>
</dbReference>